<feature type="region of interest" description="Disordered" evidence="1">
    <location>
        <begin position="176"/>
        <end position="223"/>
    </location>
</feature>
<evidence type="ECO:0000256" key="1">
    <source>
        <dbReference type="SAM" id="MobiDB-lite"/>
    </source>
</evidence>
<feature type="compositionally biased region" description="Basic and acidic residues" evidence="1">
    <location>
        <begin position="189"/>
        <end position="200"/>
    </location>
</feature>
<comment type="caution">
    <text evidence="2">The sequence shown here is derived from an EMBL/GenBank/DDBJ whole genome shotgun (WGS) entry which is preliminary data.</text>
</comment>
<dbReference type="EMBL" id="JANBQF010000019">
    <property type="protein sequence ID" value="KAJ2007726.1"/>
    <property type="molecule type" value="Genomic_DNA"/>
</dbReference>
<accession>A0A9W8BNF7</accession>
<dbReference type="OrthoDB" id="5537541at2759"/>
<sequence length="390" mass="41945">MAQNLNHPWLRAAIADLAAELNAKVKSPGRLQIFRFAAPSASAQPTDERAFPVSCEVSDGEDFMLASFSAKSLKTFLTTHGRALSTATGAVLQITSCSLRLHSPHAPAVPSSHCPNIDGSKCPRAICYLQRPQLWLLISAFSYLGGDGNSVFGEPHNVHYRPAVGFVLEKHLSLSTASPSADSLPPKRVAADLDQPRKSPDPSLQTRKKKQKQQRQMGCAAAGASRARAWPTLEDVPFIEDMKSVWECHSLWSALAIQQVAVPFMPIHGLLASRSPSAHSKDAHPPTARPSPSSLGPEPADTLGGLLCRTNMHAVPASAVMTEMYGPVCTASQSTVKRWPSDEAMAGADDEGDVDEDEEEGLFPDTAALLSQAPFWDTPQPFFTSTQFDG</sequence>
<evidence type="ECO:0000313" key="2">
    <source>
        <dbReference type="EMBL" id="KAJ2007726.1"/>
    </source>
</evidence>
<reference evidence="2" key="1">
    <citation type="submission" date="2022-07" db="EMBL/GenBank/DDBJ databases">
        <title>Phylogenomic reconstructions and comparative analyses of Kickxellomycotina fungi.</title>
        <authorList>
            <person name="Reynolds N.K."/>
            <person name="Stajich J.E."/>
            <person name="Barry K."/>
            <person name="Grigoriev I.V."/>
            <person name="Crous P."/>
            <person name="Smith M.E."/>
        </authorList>
    </citation>
    <scope>NUCLEOTIDE SEQUENCE</scope>
    <source>
        <strain evidence="2">IMI 214461</strain>
    </source>
</reference>
<feature type="region of interest" description="Disordered" evidence="1">
    <location>
        <begin position="340"/>
        <end position="360"/>
    </location>
</feature>
<organism evidence="2 3">
    <name type="scientific">Coemansia thaxteri</name>
    <dbReference type="NCBI Taxonomy" id="2663907"/>
    <lineage>
        <taxon>Eukaryota</taxon>
        <taxon>Fungi</taxon>
        <taxon>Fungi incertae sedis</taxon>
        <taxon>Zoopagomycota</taxon>
        <taxon>Kickxellomycotina</taxon>
        <taxon>Kickxellomycetes</taxon>
        <taxon>Kickxellales</taxon>
        <taxon>Kickxellaceae</taxon>
        <taxon>Coemansia</taxon>
    </lineage>
</organism>
<dbReference type="AlphaFoldDB" id="A0A9W8BNF7"/>
<feature type="compositionally biased region" description="Acidic residues" evidence="1">
    <location>
        <begin position="348"/>
        <end position="360"/>
    </location>
</feature>
<feature type="region of interest" description="Disordered" evidence="1">
    <location>
        <begin position="275"/>
        <end position="302"/>
    </location>
</feature>
<protein>
    <submittedName>
        <fullName evidence="2">Uncharacterized protein</fullName>
    </submittedName>
</protein>
<evidence type="ECO:0000313" key="3">
    <source>
        <dbReference type="Proteomes" id="UP001150907"/>
    </source>
</evidence>
<feature type="compositionally biased region" description="Low complexity" evidence="1">
    <location>
        <begin position="214"/>
        <end position="223"/>
    </location>
</feature>
<name>A0A9W8BNF7_9FUNG</name>
<dbReference type="Proteomes" id="UP001150907">
    <property type="component" value="Unassembled WGS sequence"/>
</dbReference>
<proteinExistence type="predicted"/>
<gene>
    <name evidence="2" type="ORF">H4R26_000607</name>
</gene>
<keyword evidence="3" id="KW-1185">Reference proteome</keyword>